<name>A0A8S5M2J9_9CAUD</name>
<dbReference type="EMBL" id="BK014800">
    <property type="protein sequence ID" value="DAD76414.1"/>
    <property type="molecule type" value="Genomic_DNA"/>
</dbReference>
<sequence>MTSKDPDLRTFAHDGISEEKTEFTFLLVGIIQKLWKQQVWCDGDISLFHCKAAVGSGGSYVLFDVSGKGRADIYDWSESTQCMGLTFDRRKSAVSSRVRIAFAVVFAD</sequence>
<reference evidence="1" key="1">
    <citation type="journal article" date="2021" name="Proc. Natl. Acad. Sci. U.S.A.">
        <title>A Catalog of Tens of Thousands of Viruses from Human Metagenomes Reveals Hidden Associations with Chronic Diseases.</title>
        <authorList>
            <person name="Tisza M.J."/>
            <person name="Buck C.B."/>
        </authorList>
    </citation>
    <scope>NUCLEOTIDE SEQUENCE</scope>
    <source>
        <strain evidence="1">CtP6p7</strain>
    </source>
</reference>
<accession>A0A8S5M2J9</accession>
<evidence type="ECO:0000313" key="1">
    <source>
        <dbReference type="EMBL" id="DAD76414.1"/>
    </source>
</evidence>
<organism evidence="1">
    <name type="scientific">Siphoviridae sp. ctP6p7</name>
    <dbReference type="NCBI Taxonomy" id="2826319"/>
    <lineage>
        <taxon>Viruses</taxon>
        <taxon>Duplodnaviria</taxon>
        <taxon>Heunggongvirae</taxon>
        <taxon>Uroviricota</taxon>
        <taxon>Caudoviricetes</taxon>
    </lineage>
</organism>
<protein>
    <submittedName>
        <fullName evidence="1">Uncharacterized protein</fullName>
    </submittedName>
</protein>
<proteinExistence type="predicted"/>